<dbReference type="GO" id="GO:0007219">
    <property type="term" value="P:Notch signaling pathway"/>
    <property type="evidence" value="ECO:0007669"/>
    <property type="project" value="TreeGrafter"/>
</dbReference>
<dbReference type="Gene3D" id="3.40.390.10">
    <property type="entry name" value="Collagenase (Catalytic Domain)"/>
    <property type="match status" value="1"/>
</dbReference>
<keyword evidence="9" id="KW-0645">Protease</keyword>
<feature type="active site" evidence="4">
    <location>
        <position position="310"/>
    </location>
</feature>
<feature type="domain" description="Disintegrin" evidence="7">
    <location>
        <begin position="391"/>
        <end position="441"/>
    </location>
</feature>
<evidence type="ECO:0000259" key="8">
    <source>
        <dbReference type="PROSITE" id="PS50215"/>
    </source>
</evidence>
<gene>
    <name evidence="9" type="ORF">P5673_013917</name>
</gene>
<reference evidence="9" key="2">
    <citation type="journal article" date="2023" name="Science">
        <title>Genomic signatures of disease resistance in endangered staghorn corals.</title>
        <authorList>
            <person name="Vollmer S.V."/>
            <person name="Selwyn J.D."/>
            <person name="Despard B.A."/>
            <person name="Roesel C.L."/>
        </authorList>
    </citation>
    <scope>NUCLEOTIDE SEQUENCE</scope>
    <source>
        <strain evidence="9">K2</strain>
    </source>
</reference>
<evidence type="ECO:0000259" key="7">
    <source>
        <dbReference type="PROSITE" id="PS50214"/>
    </source>
</evidence>
<name>A0AAD9V6K6_ACRCE</name>
<feature type="binding site" evidence="4">
    <location>
        <position position="319"/>
    </location>
    <ligand>
        <name>Zn(2+)</name>
        <dbReference type="ChEBI" id="CHEBI:29105"/>
        <note>catalytic</note>
    </ligand>
</feature>
<comment type="caution">
    <text evidence="4">Lacks conserved residue(s) required for the propagation of feature annotation.</text>
</comment>
<evidence type="ECO:0000313" key="10">
    <source>
        <dbReference type="Proteomes" id="UP001249851"/>
    </source>
</evidence>
<dbReference type="InterPro" id="IPR024079">
    <property type="entry name" value="MetalloPept_cat_dom_sf"/>
</dbReference>
<feature type="transmembrane region" description="Helical" evidence="6">
    <location>
        <begin position="594"/>
        <end position="613"/>
    </location>
</feature>
<feature type="binding site" evidence="4">
    <location>
        <position position="313"/>
    </location>
    <ligand>
        <name>Zn(2+)</name>
        <dbReference type="ChEBI" id="CHEBI:29105"/>
        <note>catalytic</note>
    </ligand>
</feature>
<dbReference type="SMART" id="SM00050">
    <property type="entry name" value="DISIN"/>
    <property type="match status" value="1"/>
</dbReference>
<keyword evidence="9" id="KW-0378">Hydrolase</keyword>
<dbReference type="SUPFAM" id="SSF55486">
    <property type="entry name" value="Metalloproteases ('zincins'), catalytic domain"/>
    <property type="match status" value="1"/>
</dbReference>
<keyword evidence="6" id="KW-0472">Membrane</keyword>
<evidence type="ECO:0000256" key="5">
    <source>
        <dbReference type="SAM" id="MobiDB-lite"/>
    </source>
</evidence>
<keyword evidence="6" id="KW-1133">Transmembrane helix</keyword>
<dbReference type="PANTHER" id="PTHR45702:SF2">
    <property type="entry name" value="KUZBANIAN, ISOFORM A"/>
    <property type="match status" value="1"/>
</dbReference>
<evidence type="ECO:0000313" key="9">
    <source>
        <dbReference type="EMBL" id="KAK2562937.1"/>
    </source>
</evidence>
<dbReference type="EC" id="3.4.24.81" evidence="2"/>
<dbReference type="GO" id="GO:0005886">
    <property type="term" value="C:plasma membrane"/>
    <property type="evidence" value="ECO:0007669"/>
    <property type="project" value="TreeGrafter"/>
</dbReference>
<dbReference type="GO" id="GO:0006509">
    <property type="term" value="P:membrane protein ectodomain proteolysis"/>
    <property type="evidence" value="ECO:0007669"/>
    <property type="project" value="TreeGrafter"/>
</dbReference>
<evidence type="ECO:0000256" key="4">
    <source>
        <dbReference type="PROSITE-ProRule" id="PRU00276"/>
    </source>
</evidence>
<dbReference type="AlphaFoldDB" id="A0AAD9V6K6"/>
<dbReference type="GO" id="GO:0046872">
    <property type="term" value="F:metal ion binding"/>
    <property type="evidence" value="ECO:0007669"/>
    <property type="project" value="UniProtKB-KW"/>
</dbReference>
<dbReference type="Proteomes" id="UP001249851">
    <property type="component" value="Unassembled WGS sequence"/>
</dbReference>
<dbReference type="InterPro" id="IPR001590">
    <property type="entry name" value="Peptidase_M12B"/>
</dbReference>
<dbReference type="PANTHER" id="PTHR45702">
    <property type="entry name" value="ADAM10/ADAM17 METALLOPEPTIDASE FAMILY MEMBER"/>
    <property type="match status" value="1"/>
</dbReference>
<keyword evidence="6" id="KW-0812">Transmembrane</keyword>
<comment type="catalytic activity">
    <reaction evidence="1">
        <text>Endopeptidase of broad specificity.</text>
        <dbReference type="EC" id="3.4.24.81"/>
    </reaction>
</comment>
<feature type="binding site" evidence="4">
    <location>
        <position position="309"/>
    </location>
    <ligand>
        <name>Zn(2+)</name>
        <dbReference type="ChEBI" id="CHEBI:29105"/>
        <note>catalytic</note>
    </ligand>
</feature>
<dbReference type="InterPro" id="IPR051489">
    <property type="entry name" value="ADAM_Metalloproteinase"/>
</dbReference>
<keyword evidence="9" id="KW-0482">Metalloprotease</keyword>
<evidence type="ECO:0000256" key="3">
    <source>
        <dbReference type="ARBA" id="ARBA00022685"/>
    </source>
</evidence>
<feature type="compositionally biased region" description="Polar residues" evidence="5">
    <location>
        <begin position="651"/>
        <end position="667"/>
    </location>
</feature>
<feature type="domain" description="Peptidase M12B" evidence="8">
    <location>
        <begin position="140"/>
        <end position="376"/>
    </location>
</feature>
<reference evidence="9" key="1">
    <citation type="journal article" date="2023" name="G3 (Bethesda)">
        <title>Whole genome assembly and annotation of the endangered Caribbean coral Acropora cervicornis.</title>
        <authorList>
            <person name="Selwyn J.D."/>
            <person name="Vollmer S.V."/>
        </authorList>
    </citation>
    <scope>NUCLEOTIDE SEQUENCE</scope>
    <source>
        <strain evidence="9">K2</strain>
    </source>
</reference>
<evidence type="ECO:0000256" key="1">
    <source>
        <dbReference type="ARBA" id="ARBA00001809"/>
    </source>
</evidence>
<organism evidence="9 10">
    <name type="scientific">Acropora cervicornis</name>
    <name type="common">Staghorn coral</name>
    <dbReference type="NCBI Taxonomy" id="6130"/>
    <lineage>
        <taxon>Eukaryota</taxon>
        <taxon>Metazoa</taxon>
        <taxon>Cnidaria</taxon>
        <taxon>Anthozoa</taxon>
        <taxon>Hexacorallia</taxon>
        <taxon>Scleractinia</taxon>
        <taxon>Astrocoeniina</taxon>
        <taxon>Acroporidae</taxon>
        <taxon>Acropora</taxon>
    </lineage>
</organism>
<dbReference type="PROSITE" id="PS50214">
    <property type="entry name" value="DISINTEGRIN_2"/>
    <property type="match status" value="1"/>
</dbReference>
<dbReference type="Pfam" id="PF13574">
    <property type="entry name" value="Reprolysin_2"/>
    <property type="match status" value="1"/>
</dbReference>
<evidence type="ECO:0000256" key="2">
    <source>
        <dbReference type="ARBA" id="ARBA00012332"/>
    </source>
</evidence>
<dbReference type="GO" id="GO:0004222">
    <property type="term" value="F:metalloendopeptidase activity"/>
    <property type="evidence" value="ECO:0007669"/>
    <property type="project" value="InterPro"/>
</dbReference>
<comment type="caution">
    <text evidence="9">The sequence shown here is derived from an EMBL/GenBank/DDBJ whole genome shotgun (WGS) entry which is preliminary data.</text>
</comment>
<accession>A0AAD9V6K6</accession>
<protein>
    <recommendedName>
        <fullName evidence="2">ADAM10 endopeptidase</fullName>
        <ecNumber evidence="2">3.4.24.81</ecNumber>
    </recommendedName>
</protein>
<evidence type="ECO:0000256" key="6">
    <source>
        <dbReference type="SAM" id="Phobius"/>
    </source>
</evidence>
<sequence length="667" mass="73828">MSADIPLDRLSTEYRPSLDRVSTDCRPTVDRVPTECRPSVDRVSTTTSTDIAVNITFRDPSSFVMGHIIRGQFDGSFCVFGETFYLEPAQRHPDVGTHKSHSIIFPASSIEFDFSSIDWKTAHVTKKRIYHRSPQNSSPDTCSVHIAADHAFFKHVGKGSESTAIEEMVYNMGVADKTFRATDFNQDGEEGDGIGFFIAAVTVYTDITAEGSLASPEDIDSTQYLLKWSEMDHDEYCMALLFTYRDFERGVLGLAWVATPDLDSPGGICTKKVLTNDRKTTVNFNSAIVTFLNFGARIPRKVSVVTVSHEFGHSFGSEHDPQTIQCSPGGKAGNFVMYPKGIDGNEPNNLLFSPCSKDQISAVISVKGSLCFTDEGGGVHELTERLKGRSGSYCGNRIVEEGEECDCGKLEECDRVDKCCVARNDVLLIPGCTVREGKQCSYQEKQLFALSRLFSVVNSYTLEENLNADSGRCPPAESKPTNVTCNDGSNTCLDGACAGPICALYELNECECYQNEDEICHVCCKENQSECISAQHYHGRVILKRPGSTCMDHKGYCDSFGICVTADSDDKLRDAFERLFSKESMESFWKWIKAHWYSVPMIVGGIFLVAVLLRITYRTRTNPFNLARQALLLHIARRHQEPVQVEVPQAPATTSTANSDVPIAQST</sequence>
<keyword evidence="4" id="KW-0862">Zinc</keyword>
<dbReference type="EMBL" id="JARQWQ010000027">
    <property type="protein sequence ID" value="KAK2562937.1"/>
    <property type="molecule type" value="Genomic_DNA"/>
</dbReference>
<dbReference type="Gene3D" id="4.10.70.10">
    <property type="entry name" value="Disintegrin domain"/>
    <property type="match status" value="1"/>
</dbReference>
<feature type="region of interest" description="Disordered" evidence="5">
    <location>
        <begin position="644"/>
        <end position="667"/>
    </location>
</feature>
<keyword evidence="3" id="KW-0165">Cleavage on pair of basic residues</keyword>
<dbReference type="InterPro" id="IPR036436">
    <property type="entry name" value="Disintegrin_dom_sf"/>
</dbReference>
<keyword evidence="4" id="KW-0479">Metal-binding</keyword>
<keyword evidence="10" id="KW-1185">Reference proteome</keyword>
<dbReference type="Pfam" id="PF21299">
    <property type="entry name" value="ADAM10_Cys-rich"/>
    <property type="match status" value="1"/>
</dbReference>
<dbReference type="PROSITE" id="PS50215">
    <property type="entry name" value="ADAM_MEPRO"/>
    <property type="match status" value="1"/>
</dbReference>
<dbReference type="InterPro" id="IPR001762">
    <property type="entry name" value="Disintegrin_dom"/>
</dbReference>
<dbReference type="InterPro" id="IPR049038">
    <property type="entry name" value="ADAM10_Cys-rich"/>
</dbReference>
<proteinExistence type="predicted"/>